<keyword evidence="1" id="KW-0472">Membrane</keyword>
<sequence length="199" mass="22014">MPPWWLILAWIILVPMAVVMLVNPQRLWSRPARTWARDHPDDRYTRGWAAAGVLRAVTGLLIVGVSTVVWFHHAHAAAQPRLPGTDSTEKVTAHPGPPPLVAIAPDMYARHGKGLRIVWRSWAERVGCRFDHVRVDESSSRVTVTVYEAGAECAKSHNAYGAFGPFTTRYTDVALRSPLKDRSVANADGTPVPPFPKRG</sequence>
<name>A0ABV5YDF0_9ACTN</name>
<protein>
    <submittedName>
        <fullName evidence="2">Uncharacterized protein</fullName>
    </submittedName>
</protein>
<evidence type="ECO:0000256" key="1">
    <source>
        <dbReference type="SAM" id="Phobius"/>
    </source>
</evidence>
<keyword evidence="1" id="KW-1133">Transmembrane helix</keyword>
<organism evidence="2 3">
    <name type="scientific">Actinoallomurus acaciae</name>
    <dbReference type="NCBI Taxonomy" id="502577"/>
    <lineage>
        <taxon>Bacteria</taxon>
        <taxon>Bacillati</taxon>
        <taxon>Actinomycetota</taxon>
        <taxon>Actinomycetes</taxon>
        <taxon>Streptosporangiales</taxon>
        <taxon>Thermomonosporaceae</taxon>
        <taxon>Actinoallomurus</taxon>
    </lineage>
</organism>
<feature type="transmembrane region" description="Helical" evidence="1">
    <location>
        <begin position="48"/>
        <end position="71"/>
    </location>
</feature>
<evidence type="ECO:0000313" key="2">
    <source>
        <dbReference type="EMBL" id="MFB9833068.1"/>
    </source>
</evidence>
<keyword evidence="1" id="KW-0812">Transmembrane</keyword>
<dbReference type="RefSeq" id="WP_378199981.1">
    <property type="nucleotide sequence ID" value="NZ_JBHLZP010000073.1"/>
</dbReference>
<keyword evidence="3" id="KW-1185">Reference proteome</keyword>
<accession>A0ABV5YDF0</accession>
<gene>
    <name evidence="2" type="ORF">ACFFNX_12805</name>
</gene>
<proteinExistence type="predicted"/>
<reference evidence="2 3" key="1">
    <citation type="submission" date="2024-09" db="EMBL/GenBank/DDBJ databases">
        <authorList>
            <person name="Sun Q."/>
            <person name="Mori K."/>
        </authorList>
    </citation>
    <scope>NUCLEOTIDE SEQUENCE [LARGE SCALE GENOMIC DNA]</scope>
    <source>
        <strain evidence="2 3">TBRC 0563</strain>
    </source>
</reference>
<dbReference type="EMBL" id="JBHLZP010000073">
    <property type="protein sequence ID" value="MFB9833068.1"/>
    <property type="molecule type" value="Genomic_DNA"/>
</dbReference>
<comment type="caution">
    <text evidence="2">The sequence shown here is derived from an EMBL/GenBank/DDBJ whole genome shotgun (WGS) entry which is preliminary data.</text>
</comment>
<evidence type="ECO:0000313" key="3">
    <source>
        <dbReference type="Proteomes" id="UP001589627"/>
    </source>
</evidence>
<dbReference type="Proteomes" id="UP001589627">
    <property type="component" value="Unassembled WGS sequence"/>
</dbReference>